<feature type="transmembrane region" description="Helical" evidence="7">
    <location>
        <begin position="48"/>
        <end position="67"/>
    </location>
</feature>
<protein>
    <submittedName>
        <fullName evidence="8">Uncharacterized protein</fullName>
    </submittedName>
</protein>
<comment type="caution">
    <text evidence="8">The sequence shown here is derived from an EMBL/GenBank/DDBJ whole genome shotgun (WGS) entry which is preliminary data.</text>
</comment>
<keyword evidence="9" id="KW-1185">Reference proteome</keyword>
<comment type="similarity">
    <text evidence="2">Belongs to the MS4A family.</text>
</comment>
<feature type="non-terminal residue" evidence="8">
    <location>
        <position position="1"/>
    </location>
</feature>
<evidence type="ECO:0000256" key="1">
    <source>
        <dbReference type="ARBA" id="ARBA00004141"/>
    </source>
</evidence>
<comment type="subcellular location">
    <subcellularLocation>
        <location evidence="1">Membrane</location>
        <topology evidence="1">Multi-pass membrane protein</topology>
    </subcellularLocation>
</comment>
<proteinExistence type="inferred from homology"/>
<dbReference type="Proteomes" id="UP001159427">
    <property type="component" value="Unassembled WGS sequence"/>
</dbReference>
<keyword evidence="5 7" id="KW-0472">Membrane</keyword>
<name>A0ABN8M038_9CNID</name>
<keyword evidence="4 7" id="KW-1133">Transmembrane helix</keyword>
<feature type="transmembrane region" description="Helical" evidence="7">
    <location>
        <begin position="184"/>
        <end position="206"/>
    </location>
</feature>
<dbReference type="Pfam" id="PF04103">
    <property type="entry name" value="CD20"/>
    <property type="match status" value="1"/>
</dbReference>
<feature type="transmembrane region" description="Helical" evidence="7">
    <location>
        <begin position="104"/>
        <end position="129"/>
    </location>
</feature>
<gene>
    <name evidence="8" type="ORF">PEVE_00017494</name>
</gene>
<dbReference type="PANTHER" id="PTHR23320">
    <property type="entry name" value="MEMBRANE-SPANNING 4-DOMAINS SUBFAMILY A MS4A -RELATED"/>
    <property type="match status" value="1"/>
</dbReference>
<evidence type="ECO:0000256" key="2">
    <source>
        <dbReference type="ARBA" id="ARBA00009565"/>
    </source>
</evidence>
<evidence type="ECO:0000256" key="3">
    <source>
        <dbReference type="ARBA" id="ARBA00022692"/>
    </source>
</evidence>
<evidence type="ECO:0000256" key="6">
    <source>
        <dbReference type="SAM" id="MobiDB-lite"/>
    </source>
</evidence>
<evidence type="ECO:0000256" key="4">
    <source>
        <dbReference type="ARBA" id="ARBA00022989"/>
    </source>
</evidence>
<evidence type="ECO:0000313" key="9">
    <source>
        <dbReference type="Proteomes" id="UP001159427"/>
    </source>
</evidence>
<feature type="region of interest" description="Disordered" evidence="6">
    <location>
        <begin position="283"/>
        <end position="304"/>
    </location>
</feature>
<accession>A0ABN8M038</accession>
<feature type="compositionally biased region" description="Low complexity" evidence="6">
    <location>
        <begin position="293"/>
        <end position="304"/>
    </location>
</feature>
<reference evidence="8 9" key="1">
    <citation type="submission" date="2022-05" db="EMBL/GenBank/DDBJ databases">
        <authorList>
            <consortium name="Genoscope - CEA"/>
            <person name="William W."/>
        </authorList>
    </citation>
    <scope>NUCLEOTIDE SEQUENCE [LARGE SCALE GENOMIC DNA]</scope>
</reference>
<dbReference type="EMBL" id="CALNXI010000240">
    <property type="protein sequence ID" value="CAH3022928.1"/>
    <property type="molecule type" value="Genomic_DNA"/>
</dbReference>
<dbReference type="InterPro" id="IPR007237">
    <property type="entry name" value="CD20-like"/>
</dbReference>
<sequence>ACTKCDVNIYLYTPLPCSFLSKTVVAIFQAVMVYRVSALRGLAITQMVFAALMITFGAACIFSVNHWSSRVGFGVWVGSWVLITGILGYIGAKDDARPNKCLTGCFMGFSIAGCVKVASMFICYCIALSEFSNKIRKCRDDYYNDNYYNDYYPTSSYNYRRYHSYDDYDCSTAKIGAGLGSCQLIFSLVVFFVALASSIYCCMAVCGESSSGHVVSTYTVPSYQAAMYMHPQQMYPGGQAGVVVIQPDGAMAPIPHGYMVAGQQGSFMPPQPGVPGQQPAGYWVMPSGPNPAPSATSTSRAGASGATATAQLQYQALSPHPTIGVGFTGYIEADQVIFS</sequence>
<evidence type="ECO:0000313" key="8">
    <source>
        <dbReference type="EMBL" id="CAH3022928.1"/>
    </source>
</evidence>
<organism evidence="8 9">
    <name type="scientific">Porites evermanni</name>
    <dbReference type="NCBI Taxonomy" id="104178"/>
    <lineage>
        <taxon>Eukaryota</taxon>
        <taxon>Metazoa</taxon>
        <taxon>Cnidaria</taxon>
        <taxon>Anthozoa</taxon>
        <taxon>Hexacorallia</taxon>
        <taxon>Scleractinia</taxon>
        <taxon>Fungiina</taxon>
        <taxon>Poritidae</taxon>
        <taxon>Porites</taxon>
    </lineage>
</organism>
<evidence type="ECO:0000256" key="5">
    <source>
        <dbReference type="ARBA" id="ARBA00023136"/>
    </source>
</evidence>
<feature type="transmembrane region" description="Helical" evidence="7">
    <location>
        <begin position="73"/>
        <end position="92"/>
    </location>
</feature>
<evidence type="ECO:0000256" key="7">
    <source>
        <dbReference type="SAM" id="Phobius"/>
    </source>
</evidence>
<dbReference type="InterPro" id="IPR030417">
    <property type="entry name" value="MS4A"/>
</dbReference>
<dbReference type="PANTHER" id="PTHR23320:SF165">
    <property type="entry name" value="MARVEL DOMAIN-CONTAINING PROTEIN"/>
    <property type="match status" value="1"/>
</dbReference>
<keyword evidence="3 7" id="KW-0812">Transmembrane</keyword>